<feature type="compositionally biased region" description="Low complexity" evidence="1">
    <location>
        <begin position="121"/>
        <end position="130"/>
    </location>
</feature>
<feature type="region of interest" description="Disordered" evidence="1">
    <location>
        <begin position="1"/>
        <end position="21"/>
    </location>
</feature>
<protein>
    <submittedName>
        <fullName evidence="2">Uncharacterized protein</fullName>
    </submittedName>
</protein>
<feature type="compositionally biased region" description="Basic and acidic residues" evidence="1">
    <location>
        <begin position="861"/>
        <end position="873"/>
    </location>
</feature>
<feature type="region of interest" description="Disordered" evidence="1">
    <location>
        <begin position="209"/>
        <end position="251"/>
    </location>
</feature>
<feature type="region of interest" description="Disordered" evidence="1">
    <location>
        <begin position="272"/>
        <end position="294"/>
    </location>
</feature>
<dbReference type="RefSeq" id="XP_067692756.1">
    <property type="nucleotide sequence ID" value="XM_067836701.1"/>
</dbReference>
<sequence>MYGTQGHPQENGGSDRPLMGDASELSQLGQRLPAHIVGTVLPLLSDEIASGVAELNAQVDGARQLLLQSAVLRRSTVLAPLLKQQLVTRAIQLQRRRAQLVQQLQRQTRFWRSPATGGGATSVSASSSDGGFRRSAPLRGVAGADPGRAGGGALHETWATLQEAFCFEEGRAHLVQAPLCPPTAALRALLTEVVTGGQRGLHRRVVEQVAGTSPCHGQSPTTASPPTGAVGGSAKGDRDASVGGSGRSTGAEDSIEAALHLLLRYTRQAWSRNAAGDRSSAREKAPRSASSAPFTESTAFCASGVDDRLLAADPVGVCNVDVYSDNEEEQVQDAEEDAFENRRMLQQQRTATSTGGAPGSGTDSPTAETPSAVGATPLGASMWLRVPGILTLSQYCAELPWVADLADQRYAEARERKKHGSSGAGEVGYISRHVQPEEQGSGEGAECKEARYEAGYIAPTHVALQMMPPLGYLFAPALAAGTAGSASGGGESVVGRAVRHTAGGAAGAPRAAPSDCRPDPEGASSAQEEERSWLARVVVKCVSAAVDEAWRDVEEAVVAPFCAQRRRGFSSRAPPGGTTLATAAAAASEGGEEAAEKEEEALTQFMEVLRVRYAAELAAQVLAARHATELLLESEDSVIFAEARLSSLVVGGGSFSADACSESCGGAAAKRTPPSPAPVLTCTVLSLPGVKEIFYVVAYSTGAALLCDVAAAVAASGYDAGSRLDGAVARQQRGCLPVDVDAEEEEEEEQQVEGHPARHDNRQGDGPRRVLAPSAAQRAHLADEEDPVSRRQASLEAWATRFESEHLRENHITPASAESACAADLASARSSWSLASYYRLWLYVWEYVLVVVAPPSSVAHSEPKGGAVERDRSMAQNGDGSQRFSQYLRGQQRDHRHGGTGLAQLPVAWRTARRWMEKVIRASVMHGCAEVGLLVNCATPQNLACEPLATLRTHLSAEQTQRLIKATTVQARHALLKVSGAVGGEGKAPSH</sequence>
<dbReference type="GeneID" id="94172211"/>
<feature type="compositionally biased region" description="Low complexity" evidence="1">
    <location>
        <begin position="350"/>
        <end position="366"/>
    </location>
</feature>
<keyword evidence="3" id="KW-1185">Reference proteome</keyword>
<feature type="region of interest" description="Disordered" evidence="1">
    <location>
        <begin position="503"/>
        <end position="528"/>
    </location>
</feature>
<feature type="compositionally biased region" description="Basic and acidic residues" evidence="1">
    <location>
        <begin position="755"/>
        <end position="768"/>
    </location>
</feature>
<feature type="region of interest" description="Disordered" evidence="1">
    <location>
        <begin position="112"/>
        <end position="144"/>
    </location>
</feature>
<feature type="region of interest" description="Disordered" evidence="1">
    <location>
        <begin position="738"/>
        <end position="792"/>
    </location>
</feature>
<feature type="region of interest" description="Disordered" evidence="1">
    <location>
        <begin position="344"/>
        <end position="373"/>
    </location>
</feature>
<dbReference type="AlphaFoldDB" id="A0A836GNC1"/>
<reference evidence="2 3" key="1">
    <citation type="submission" date="2021-02" db="EMBL/GenBank/DDBJ databases">
        <title>Leishmania (Mundinia) enrietti genome sequencing and assembly.</title>
        <authorList>
            <person name="Almutairi H."/>
            <person name="Gatherer D."/>
        </authorList>
    </citation>
    <scope>NUCLEOTIDE SEQUENCE [LARGE SCALE GENOMIC DNA]</scope>
    <source>
        <strain evidence="2">CUR178</strain>
    </source>
</reference>
<evidence type="ECO:0000313" key="2">
    <source>
        <dbReference type="EMBL" id="KAG5478291.1"/>
    </source>
</evidence>
<dbReference type="KEGG" id="lenr:94172211"/>
<gene>
    <name evidence="2" type="ORF">CUR178_05006</name>
</gene>
<name>A0A836GNC1_LEIEN</name>
<proteinExistence type="predicted"/>
<dbReference type="Proteomes" id="UP000674179">
    <property type="component" value="Chromosome 24"/>
</dbReference>
<accession>A0A836GNC1</accession>
<feature type="region of interest" description="Disordered" evidence="1">
    <location>
        <begin position="859"/>
        <end position="881"/>
    </location>
</feature>
<feature type="compositionally biased region" description="Acidic residues" evidence="1">
    <location>
        <begin position="740"/>
        <end position="751"/>
    </location>
</feature>
<dbReference type="OrthoDB" id="267435at2759"/>
<evidence type="ECO:0000313" key="3">
    <source>
        <dbReference type="Proteomes" id="UP000674179"/>
    </source>
</evidence>
<feature type="compositionally biased region" description="Polar residues" evidence="1">
    <location>
        <begin position="1"/>
        <end position="12"/>
    </location>
</feature>
<comment type="caution">
    <text evidence="2">The sequence shown here is derived from an EMBL/GenBank/DDBJ whole genome shotgun (WGS) entry which is preliminary data.</text>
</comment>
<evidence type="ECO:0000256" key="1">
    <source>
        <dbReference type="SAM" id="MobiDB-lite"/>
    </source>
</evidence>
<feature type="compositionally biased region" description="Polar residues" evidence="1">
    <location>
        <begin position="215"/>
        <end position="225"/>
    </location>
</feature>
<organism evidence="2 3">
    <name type="scientific">Leishmania enriettii</name>
    <dbReference type="NCBI Taxonomy" id="5663"/>
    <lineage>
        <taxon>Eukaryota</taxon>
        <taxon>Discoba</taxon>
        <taxon>Euglenozoa</taxon>
        <taxon>Kinetoplastea</taxon>
        <taxon>Metakinetoplastina</taxon>
        <taxon>Trypanosomatida</taxon>
        <taxon>Trypanosomatidae</taxon>
        <taxon>Leishmaniinae</taxon>
        <taxon>Leishmania</taxon>
    </lineage>
</organism>
<dbReference type="EMBL" id="JAFHKP010000024">
    <property type="protein sequence ID" value="KAG5478291.1"/>
    <property type="molecule type" value="Genomic_DNA"/>
</dbReference>